<dbReference type="InterPro" id="IPR032093">
    <property type="entry name" value="PhoD_N"/>
</dbReference>
<feature type="signal peptide" evidence="1">
    <location>
        <begin position="1"/>
        <end position="31"/>
    </location>
</feature>
<proteinExistence type="predicted"/>
<dbReference type="InterPro" id="IPR018946">
    <property type="entry name" value="PhoD-like_MPP"/>
</dbReference>
<gene>
    <name evidence="4" type="ORF">H4C47_10925</name>
</gene>
<evidence type="ECO:0000259" key="3">
    <source>
        <dbReference type="Pfam" id="PF16655"/>
    </source>
</evidence>
<dbReference type="Gene3D" id="3.60.21.70">
    <property type="entry name" value="PhoD-like phosphatase"/>
    <property type="match status" value="1"/>
</dbReference>
<dbReference type="PROSITE" id="PS51318">
    <property type="entry name" value="TAT"/>
    <property type="match status" value="1"/>
</dbReference>
<dbReference type="InterPro" id="IPR029052">
    <property type="entry name" value="Metallo-depent_PP-like"/>
</dbReference>
<dbReference type="Pfam" id="PF09423">
    <property type="entry name" value="PhoD"/>
    <property type="match status" value="1"/>
</dbReference>
<dbReference type="PANTHER" id="PTHR43606">
    <property type="entry name" value="PHOSPHATASE, PUTATIVE (AFU_ORTHOLOGUE AFUA_6G08710)-RELATED"/>
    <property type="match status" value="1"/>
</dbReference>
<reference evidence="4 5" key="1">
    <citation type="submission" date="2020-07" db="EMBL/GenBank/DDBJ databases">
        <title>Diversity of carbapenemase encoding genes among Pseudomonas putida group clinical isolates in a tertiary Brazilian hospital.</title>
        <authorList>
            <person name="Alberto-Lei F."/>
            <person name="Nodari C.S."/>
            <person name="Streling A.P."/>
            <person name="Paulino J.T."/>
            <person name="Bessa-Neto F.O."/>
            <person name="Cayo R."/>
            <person name="Gales A.C."/>
        </authorList>
    </citation>
    <scope>NUCLEOTIDE SEQUENCE [LARGE SCALE GENOMIC DNA]</scope>
    <source>
        <strain evidence="4 5">12464</strain>
    </source>
</reference>
<feature type="domain" description="Phospholipase D N-terminal" evidence="3">
    <location>
        <begin position="39"/>
        <end position="136"/>
    </location>
</feature>
<sequence length="524" mass="58811">MSHHLHRRQALRLLAGAAAAPLLLRYGRALAGVATPFSQGVASGDPWPDGFVIWTRLSEGLPYPGNEQALPSSITVDWQVAADPDFRRIAQRGRTHALAVNGHAVQVELRGLAPDREYWYRFIALGELGPTGRTRTLPAPGAPADRLRIGVASCAHYERGLFSAYRHMAEERPDLVLFLGDYIYEYSNAPGTPGLARSYNAPQATDLAGYRYRYALHRTDPDLQALHAAAPWIATWDDHEVQDDYSGVYSKDPAIDAARFRQRRAAAYQAFLENMPLRRPPMGSNGSPLIYRRFAWGDLASLPVLDGRQYRSKQPCYQAPNFGKGHMEVQSCVDLADPRRTLLGFEQERWLYDKLKRSEARWNLLAQNLLVAPLRAQRPDGGEARYWTDTWDGYQAARGRLIDNLRDSRAANPVVLSGDYHSFWANHLHEHPQDPQSRLVAAEFVGTSITSNGPSYEAIQSILPANPQIRFYDSRPRGYLSLDLNRERLEVKMQAISDRMDPNATVSTLKRFVVEAGSPQVQEA</sequence>
<comment type="caution">
    <text evidence="4">The sequence shown here is derived from an EMBL/GenBank/DDBJ whole genome shotgun (WGS) entry which is preliminary data.</text>
</comment>
<organism evidence="4 5">
    <name type="scientific">Pseudomonas putida</name>
    <name type="common">Arthrobacter siderocapsulatus</name>
    <dbReference type="NCBI Taxonomy" id="303"/>
    <lineage>
        <taxon>Bacteria</taxon>
        <taxon>Pseudomonadati</taxon>
        <taxon>Pseudomonadota</taxon>
        <taxon>Gammaproteobacteria</taxon>
        <taxon>Pseudomonadales</taxon>
        <taxon>Pseudomonadaceae</taxon>
        <taxon>Pseudomonas</taxon>
    </lineage>
</organism>
<dbReference type="Proteomes" id="UP000553948">
    <property type="component" value="Unassembled WGS sequence"/>
</dbReference>
<keyword evidence="1" id="KW-0732">Signal</keyword>
<feature type="domain" description="PhoD-like phosphatase metallophosphatase" evidence="2">
    <location>
        <begin position="150"/>
        <end position="492"/>
    </location>
</feature>
<evidence type="ECO:0000259" key="2">
    <source>
        <dbReference type="Pfam" id="PF09423"/>
    </source>
</evidence>
<dbReference type="Gene3D" id="2.60.40.380">
    <property type="entry name" value="Purple acid phosphatase-like, N-terminal"/>
    <property type="match status" value="1"/>
</dbReference>
<dbReference type="InterPro" id="IPR038607">
    <property type="entry name" value="PhoD-like_sf"/>
</dbReference>
<dbReference type="AlphaFoldDB" id="A0A7W2QIV9"/>
<protein>
    <submittedName>
        <fullName evidence="4">Alkaline phosphatase D family protein</fullName>
    </submittedName>
</protein>
<dbReference type="EMBL" id="JACGDG010000008">
    <property type="protein sequence ID" value="MBA6116247.1"/>
    <property type="molecule type" value="Genomic_DNA"/>
</dbReference>
<dbReference type="InterPro" id="IPR006311">
    <property type="entry name" value="TAT_signal"/>
</dbReference>
<feature type="chain" id="PRO_5031059415" evidence="1">
    <location>
        <begin position="32"/>
        <end position="524"/>
    </location>
</feature>
<evidence type="ECO:0000256" key="1">
    <source>
        <dbReference type="SAM" id="SignalP"/>
    </source>
</evidence>
<dbReference type="Pfam" id="PF16655">
    <property type="entry name" value="PhoD_N"/>
    <property type="match status" value="1"/>
</dbReference>
<dbReference type="SUPFAM" id="SSF56300">
    <property type="entry name" value="Metallo-dependent phosphatases"/>
    <property type="match status" value="1"/>
</dbReference>
<dbReference type="PANTHER" id="PTHR43606:SF2">
    <property type="entry name" value="ALKALINE PHOSPHATASE FAMILY PROTEIN (AFU_ORTHOLOGUE AFUA_5G03860)"/>
    <property type="match status" value="1"/>
</dbReference>
<dbReference type="RefSeq" id="WP_176512852.1">
    <property type="nucleotide sequence ID" value="NZ_JACGDG010000008.1"/>
</dbReference>
<evidence type="ECO:0000313" key="5">
    <source>
        <dbReference type="Proteomes" id="UP000553948"/>
    </source>
</evidence>
<accession>A0A7W2QIV9</accession>
<name>A0A7W2QIV9_PSEPU</name>
<dbReference type="CDD" id="cd07389">
    <property type="entry name" value="MPP_PhoD"/>
    <property type="match status" value="1"/>
</dbReference>
<dbReference type="InterPro" id="IPR052900">
    <property type="entry name" value="Phospholipid_Metab_Enz"/>
</dbReference>
<evidence type="ECO:0000313" key="4">
    <source>
        <dbReference type="EMBL" id="MBA6116247.1"/>
    </source>
</evidence>